<feature type="domain" description="Trs120/TRAPPC9 third Ig-like" evidence="6">
    <location>
        <begin position="992"/>
        <end position="1103"/>
    </location>
</feature>
<sequence length="1228" mass="134426">MAAAPTFSASGTPSFCAPAKIRILLVPAAPLEQAEFERWSSVVRAYEHIPLTDVPRSRPPPRAPVYEQSEVHLSFVTTHDSASTYLAPFQLHHVVHGVLGLATRTTALERVPPMLSEAYPHAFAHRVWAFDVRKARENGDMAMEHDDGVDDAFEPQSDVCRAREPGVHVVPAVRRDAQDVRWYVRQLLADMIGSLLDQLDHYVAHLDELETPRETLRGAAPPPPPAPSEMRLVPRKSTVATASKIFGLKKSSVETPAPSLRVVKVKADAAMMSGYLWDALELYDSILTHTGRERALAGGHDAVWFAGALEGWAVTRVILSRMGGEAVAQAPCLLYPLTPGKDKDTHDPTPEPLAWRDVAEAYALALAIYRQCLAPPHVQLEALRSMTNETSRDYTPPYVYASACLQYARFLLALFASGGWNADAHDQLMYGGDPPALDTGVPLTFSEQAHLAAVSGIYRHEIAAAASAALTPSLPLLVPTEQLRILAPLHRICTLLSYTRLAAHIGRVLGTVVCSMLTRTLRTRSIAPHVAWDSVRDMLRWHTHTTTMPRADAVPTGVFASANPALVLGIAACDAYGIDILASPLVHVPPTHILEIARQRVCAYAYTDMLTSALGDEGRRWLPRLSDSAAVAYRPRAPFGWHDLQVQLLQDLIVQCEALDEPLGQVFFAALLLRHTRPTAAILDGLRHALPRAQTYAPHVQLRYWGPPDLLRSMQWHAGRVHVSLCNPWPIPLPLYDVHAVGAGLDVSTPAVQAVVPPHCLHTLQLHVVPQAAGTWHLRGVRVRLWGAEAHTLHIHKSSAPIRCVAGLLGRPGAQLVQWIIQARVRDLSQALERPPASLACALGAPRAPCHIRLPTSVVLLLDGASEHVRVALHNPSDAPMDVPCSVDDGQPLPHREASEIELYEHEWLALHEPVATIHPTRVSVAPHATAYADVHVRGRTGCDWVRLHAGSEVATLPLCVEPSVMTSDLRVERISDASAQRLFAALQAPAPQPGPYVLVSFHARNVSTSSLRVCIDAGVRLERTLPSGESARMAWPMAPMTLTHADLLRPIPALCERQYVVPKTTLSDAAKAQFWVREALWQRVRATWTSAEAHGDVHLRALWPSDAHVPLLVAPRVHVDVHMDTAAAADSVVRPTIRVRGLEGAQCVRVRIEPRLGTDAPRMHAMAPEGAWDMTWSPLASPELEWTTSVCFLSEGPWLVSAYAHVIWPNATEPHLYASTAVQVDVT</sequence>
<evidence type="ECO:0000313" key="7">
    <source>
        <dbReference type="EMBL" id="AYO42608.1"/>
    </source>
</evidence>
<dbReference type="AlphaFoldDB" id="A0A3G2S654"/>
<feature type="domain" description="Trs120/TRAPPC9 N-terminal" evidence="3">
    <location>
        <begin position="14"/>
        <end position="322"/>
    </location>
</feature>
<dbReference type="Proteomes" id="UP000269793">
    <property type="component" value="Chromosome III"/>
</dbReference>
<keyword evidence="8" id="KW-1185">Reference proteome</keyword>
<reference evidence="7 8" key="1">
    <citation type="submission" date="2018-10" db="EMBL/GenBank/DDBJ databases">
        <title>Complete genome sequence of Malassezia restricta CBS 7877.</title>
        <authorList>
            <person name="Morand S.C."/>
            <person name="Bertignac M."/>
            <person name="Iltis A."/>
            <person name="Kolder I."/>
            <person name="Pirovano W."/>
            <person name="Jourdain R."/>
            <person name="Clavaud C."/>
        </authorList>
    </citation>
    <scope>NUCLEOTIDE SEQUENCE [LARGE SCALE GENOMIC DNA]</scope>
    <source>
        <strain evidence="7 8">CBS 7877</strain>
    </source>
</reference>
<evidence type="ECO:0000256" key="1">
    <source>
        <dbReference type="ARBA" id="ARBA00004555"/>
    </source>
</evidence>
<dbReference type="PANTHER" id="PTHR21512">
    <property type="entry name" value="TRAFFICKING PROTEIN PARTICLE COMPLEX SUBUNIT 9"/>
    <property type="match status" value="1"/>
</dbReference>
<gene>
    <name evidence="7" type="ORF">DNF11_1658</name>
</gene>
<dbReference type="EMBL" id="CP033150">
    <property type="protein sequence ID" value="AYO42608.1"/>
    <property type="molecule type" value="Genomic_DNA"/>
</dbReference>
<name>A0A3G2S654_MALR7</name>
<organism evidence="7 8">
    <name type="scientific">Malassezia restricta (strain ATCC 96810 / NBRC 103918 / CBS 7877)</name>
    <name type="common">Seborrheic dermatitis infection agent</name>
    <dbReference type="NCBI Taxonomy" id="425264"/>
    <lineage>
        <taxon>Eukaryota</taxon>
        <taxon>Fungi</taxon>
        <taxon>Dikarya</taxon>
        <taxon>Basidiomycota</taxon>
        <taxon>Ustilaginomycotina</taxon>
        <taxon>Malasseziomycetes</taxon>
        <taxon>Malasseziales</taxon>
        <taxon>Malasseziaceae</taxon>
        <taxon>Malassezia</taxon>
    </lineage>
</organism>
<dbReference type="InterPro" id="IPR058564">
    <property type="entry name" value="TPR_TRAPPC9_Trs120"/>
</dbReference>
<dbReference type="Pfam" id="PF26254">
    <property type="entry name" value="Ig_TRAPPC9-Trs120_1st"/>
    <property type="match status" value="1"/>
</dbReference>
<evidence type="ECO:0000259" key="4">
    <source>
        <dbReference type="Pfam" id="PF26251"/>
    </source>
</evidence>
<dbReference type="InterPro" id="IPR058563">
    <property type="entry name" value="Trs120_TRAPPC9_N"/>
</dbReference>
<evidence type="ECO:0000259" key="6">
    <source>
        <dbReference type="Pfam" id="PF26282"/>
    </source>
</evidence>
<feature type="domain" description="Trs120/TRAPPC9 TPR region" evidence="4">
    <location>
        <begin position="388"/>
        <end position="679"/>
    </location>
</feature>
<dbReference type="Pfam" id="PF26282">
    <property type="entry name" value="Ig_TRAPPC9-Trs120_3rd"/>
    <property type="match status" value="1"/>
</dbReference>
<protein>
    <submittedName>
        <fullName evidence="7">GATA Zn-finger-containing transcription factor</fullName>
    </submittedName>
</protein>
<dbReference type="InterPro" id="IPR058565">
    <property type="entry name" value="Ig_TRAPPC9_Trs120_1st"/>
</dbReference>
<evidence type="ECO:0000313" key="8">
    <source>
        <dbReference type="Proteomes" id="UP000269793"/>
    </source>
</evidence>
<dbReference type="PANTHER" id="PTHR21512:SF5">
    <property type="entry name" value="TRAFFICKING PROTEIN PARTICLE COMPLEX SUBUNIT 9"/>
    <property type="match status" value="1"/>
</dbReference>
<dbReference type="Pfam" id="PF26280">
    <property type="entry name" value="Ig_TRAPPC9-Trs120_2nd"/>
    <property type="match status" value="1"/>
</dbReference>
<dbReference type="InterPro" id="IPR013935">
    <property type="entry name" value="Trs120_TRAPPC9"/>
</dbReference>
<accession>A0A3G2S654</accession>
<dbReference type="GO" id="GO:0005802">
    <property type="term" value="C:trans-Golgi network"/>
    <property type="evidence" value="ECO:0007669"/>
    <property type="project" value="TreeGrafter"/>
</dbReference>
<dbReference type="VEuPathDB" id="FungiDB:DNF11_1658"/>
<dbReference type="Pfam" id="PF26251">
    <property type="entry name" value="TPR_TRAPPC9-Trs120"/>
    <property type="match status" value="1"/>
</dbReference>
<evidence type="ECO:0000259" key="5">
    <source>
        <dbReference type="Pfam" id="PF26254"/>
    </source>
</evidence>
<dbReference type="Pfam" id="PF08626">
    <property type="entry name" value="TRAPPC9-Trs120"/>
    <property type="match status" value="1"/>
</dbReference>
<evidence type="ECO:0000256" key="2">
    <source>
        <dbReference type="ARBA" id="ARBA00023034"/>
    </source>
</evidence>
<dbReference type="InterPro" id="IPR058567">
    <property type="entry name" value="Ig_TRAPPC9_Trs120_3rd"/>
</dbReference>
<evidence type="ECO:0000259" key="3">
    <source>
        <dbReference type="Pfam" id="PF08626"/>
    </source>
</evidence>
<dbReference type="STRING" id="425264.A0A3G2S654"/>
<keyword evidence="2" id="KW-0333">Golgi apparatus</keyword>
<comment type="subcellular location">
    <subcellularLocation>
        <location evidence="1">Golgi apparatus</location>
    </subcellularLocation>
</comment>
<feature type="domain" description="Trs120/TRAPPC9 first Ig-like" evidence="5">
    <location>
        <begin position="721"/>
        <end position="797"/>
    </location>
</feature>
<dbReference type="OrthoDB" id="27962at2759"/>
<proteinExistence type="predicted"/>